<gene>
    <name evidence="1" type="ORF">SALB_01511</name>
</gene>
<dbReference type="STRING" id="68570.DC74_694"/>
<dbReference type="EMBL" id="BHXC01000006">
    <property type="protein sequence ID" value="GCB88838.1"/>
    <property type="molecule type" value="Genomic_DNA"/>
</dbReference>
<dbReference type="AlphaFoldDB" id="A0A059VW19"/>
<accession>A0A059VW19</accession>
<evidence type="ECO:0000313" key="2">
    <source>
        <dbReference type="Proteomes" id="UP000288351"/>
    </source>
</evidence>
<sequence>MPASPVPAPIKLITTMAGLAVTCGLLTACGADSSDVTYKAWTEGGNLQSVRHDYTDGLNGAVSVPAKVSGANWSTREDGGHAPRLKVAPTDNGVAHCLLMEGDGRVLDQRKGAAGQPVTCSAQR</sequence>
<organism evidence="1 2">
    <name type="scientific">Streptomyces noursei</name>
    <name type="common">Streptomyces albulus</name>
    <dbReference type="NCBI Taxonomy" id="1971"/>
    <lineage>
        <taxon>Bacteria</taxon>
        <taxon>Bacillati</taxon>
        <taxon>Actinomycetota</taxon>
        <taxon>Actinomycetes</taxon>
        <taxon>Kitasatosporales</taxon>
        <taxon>Streptomycetaceae</taxon>
        <taxon>Streptomyces</taxon>
    </lineage>
</organism>
<evidence type="ECO:0000313" key="1">
    <source>
        <dbReference type="EMBL" id="GCB88838.1"/>
    </source>
</evidence>
<proteinExistence type="predicted"/>
<dbReference type="Proteomes" id="UP000288351">
    <property type="component" value="Unassembled WGS sequence"/>
</dbReference>
<protein>
    <submittedName>
        <fullName evidence="1">Uncharacterized protein</fullName>
    </submittedName>
</protein>
<comment type="caution">
    <text evidence="1">The sequence shown here is derived from an EMBL/GenBank/DDBJ whole genome shotgun (WGS) entry which is preliminary data.</text>
</comment>
<reference evidence="1 2" key="1">
    <citation type="journal article" date="2019" name="Microbiol. Resour. Announc.">
        <title>Draft Genome Sequence of the Most Traditional epsilon-Poly-l-Lysine Producer, Streptomyces albulus NBRC14147.</title>
        <authorList>
            <person name="Yamanaka K."/>
            <person name="Hamano Y."/>
        </authorList>
    </citation>
    <scope>NUCLEOTIDE SEQUENCE [LARGE SCALE GENOMIC DNA]</scope>
    <source>
        <strain evidence="1 2">NBRC 14147</strain>
    </source>
</reference>
<name>A0A059VW19_STRNR</name>
<dbReference type="RefSeq" id="WP_395098316.1">
    <property type="nucleotide sequence ID" value="NZ_CP143482.1"/>
</dbReference>